<organism evidence="7 8">
    <name type="scientific">Paspalum notatum var. saurae</name>
    <dbReference type="NCBI Taxonomy" id="547442"/>
    <lineage>
        <taxon>Eukaryota</taxon>
        <taxon>Viridiplantae</taxon>
        <taxon>Streptophyta</taxon>
        <taxon>Embryophyta</taxon>
        <taxon>Tracheophyta</taxon>
        <taxon>Spermatophyta</taxon>
        <taxon>Magnoliopsida</taxon>
        <taxon>Liliopsida</taxon>
        <taxon>Poales</taxon>
        <taxon>Poaceae</taxon>
        <taxon>PACMAD clade</taxon>
        <taxon>Panicoideae</taxon>
        <taxon>Andropogonodae</taxon>
        <taxon>Paspaleae</taxon>
        <taxon>Paspalinae</taxon>
        <taxon>Paspalum</taxon>
    </lineage>
</organism>
<dbReference type="Gene3D" id="2.60.120.330">
    <property type="entry name" value="B-lactam Antibiotic, Isopenicillin N Synthase, Chain"/>
    <property type="match status" value="1"/>
</dbReference>
<dbReference type="PROSITE" id="PS51471">
    <property type="entry name" value="FE2OG_OXY"/>
    <property type="match status" value="1"/>
</dbReference>
<sequence length="374" mass="40828">MDDVPTMSSSNPATAAAYDYDRLAELRALDATFAGVRGLVASGATRVPRIFRVADPEQPPANPKAPGQQEAPPCVPTVDLGAADHEELVESVRRAAAEWGLFLVTGHGVPEEVAAAALGAARAFHDADGGEGSEKARLYTRDPAKAVKYNCNFDLYQSPVANWRDTLYIRVAPDPPGDGEMPENCRDALFEYAKHTKRLLDTLYGLLSEALGLNPSYLTDMECNKGQMILFHYYPPCPEPEFAIGITRHSDAGFLTVLLQDEIGGLQVLHDDQWIDVPPTPGAFVVNLGDLLQMMSNDKFVSAEHRVVAKKAGPRVSVACFTSHSGSKRMYGPIKELLSDECPPLYRETVAGDYLVHFSSFGLGRKKAIYDFRL</sequence>
<gene>
    <name evidence="7" type="ORF">U9M48_031235</name>
</gene>
<keyword evidence="2 5" id="KW-0479">Metal-binding</keyword>
<dbReference type="InterPro" id="IPR026992">
    <property type="entry name" value="DIOX_N"/>
</dbReference>
<dbReference type="AlphaFoldDB" id="A0AAQ3X366"/>
<dbReference type="GO" id="GO:0046872">
    <property type="term" value="F:metal ion binding"/>
    <property type="evidence" value="ECO:0007669"/>
    <property type="project" value="UniProtKB-KW"/>
</dbReference>
<dbReference type="Pfam" id="PF03171">
    <property type="entry name" value="2OG-FeII_Oxy"/>
    <property type="match status" value="1"/>
</dbReference>
<evidence type="ECO:0000256" key="1">
    <source>
        <dbReference type="ARBA" id="ARBA00008056"/>
    </source>
</evidence>
<dbReference type="InterPro" id="IPR005123">
    <property type="entry name" value="Oxoglu/Fe-dep_dioxygenase_dom"/>
</dbReference>
<feature type="domain" description="Fe2OG dioxygenase" evidence="6">
    <location>
        <begin position="225"/>
        <end position="325"/>
    </location>
</feature>
<protein>
    <recommendedName>
        <fullName evidence="6">Fe2OG dioxygenase domain-containing protein</fullName>
    </recommendedName>
</protein>
<accession>A0AAQ3X366</accession>
<dbReference type="PANTHER" id="PTHR10209">
    <property type="entry name" value="OXIDOREDUCTASE, 2OG-FE II OXYGENASE FAMILY PROTEIN"/>
    <property type="match status" value="1"/>
</dbReference>
<dbReference type="GO" id="GO:0051213">
    <property type="term" value="F:dioxygenase activity"/>
    <property type="evidence" value="ECO:0007669"/>
    <property type="project" value="UniProtKB-ARBA"/>
</dbReference>
<proteinExistence type="inferred from homology"/>
<dbReference type="InterPro" id="IPR027443">
    <property type="entry name" value="IPNS-like_sf"/>
</dbReference>
<dbReference type="EMBL" id="CP144751">
    <property type="protein sequence ID" value="WVZ84178.1"/>
    <property type="molecule type" value="Genomic_DNA"/>
</dbReference>
<dbReference type="Pfam" id="PF14226">
    <property type="entry name" value="DIOX_N"/>
    <property type="match status" value="1"/>
</dbReference>
<reference evidence="7 8" key="1">
    <citation type="submission" date="2024-02" db="EMBL/GenBank/DDBJ databases">
        <title>High-quality chromosome-scale genome assembly of Pensacola bahiagrass (Paspalum notatum Flugge var. saurae).</title>
        <authorList>
            <person name="Vega J.M."/>
            <person name="Podio M."/>
            <person name="Orjuela J."/>
            <person name="Siena L.A."/>
            <person name="Pessino S.C."/>
            <person name="Combes M.C."/>
            <person name="Mariac C."/>
            <person name="Albertini E."/>
            <person name="Pupilli F."/>
            <person name="Ortiz J.P.A."/>
            <person name="Leblanc O."/>
        </authorList>
    </citation>
    <scope>NUCLEOTIDE SEQUENCE [LARGE SCALE GENOMIC DNA]</scope>
    <source>
        <strain evidence="7">R1</strain>
        <tissue evidence="7">Leaf</tissue>
    </source>
</reference>
<evidence type="ECO:0000256" key="5">
    <source>
        <dbReference type="RuleBase" id="RU003682"/>
    </source>
</evidence>
<dbReference type="Proteomes" id="UP001341281">
    <property type="component" value="Chromosome 07"/>
</dbReference>
<dbReference type="InterPro" id="IPR044861">
    <property type="entry name" value="IPNS-like_FE2OG_OXY"/>
</dbReference>
<name>A0AAQ3X366_PASNO</name>
<evidence type="ECO:0000313" key="8">
    <source>
        <dbReference type="Proteomes" id="UP001341281"/>
    </source>
</evidence>
<keyword evidence="3 5" id="KW-0560">Oxidoreductase</keyword>
<comment type="similarity">
    <text evidence="1 5">Belongs to the iron/ascorbate-dependent oxidoreductase family.</text>
</comment>
<dbReference type="FunFam" id="2.60.120.330:FF:000005">
    <property type="entry name" value="1-aminocyclopropane-1-carboxylate oxidase homolog 1"/>
    <property type="match status" value="1"/>
</dbReference>
<evidence type="ECO:0000313" key="7">
    <source>
        <dbReference type="EMBL" id="WVZ84178.1"/>
    </source>
</evidence>
<keyword evidence="8" id="KW-1185">Reference proteome</keyword>
<keyword evidence="4 5" id="KW-0408">Iron</keyword>
<evidence type="ECO:0000256" key="4">
    <source>
        <dbReference type="ARBA" id="ARBA00023004"/>
    </source>
</evidence>
<evidence type="ECO:0000259" key="6">
    <source>
        <dbReference type="PROSITE" id="PS51471"/>
    </source>
</evidence>
<evidence type="ECO:0000256" key="3">
    <source>
        <dbReference type="ARBA" id="ARBA00023002"/>
    </source>
</evidence>
<dbReference type="SUPFAM" id="SSF51197">
    <property type="entry name" value="Clavaminate synthase-like"/>
    <property type="match status" value="1"/>
</dbReference>
<dbReference type="PANTHER" id="PTHR10209:SF872">
    <property type="entry name" value="FE2OG DIOXYGENASE DOMAIN-CONTAINING PROTEIN"/>
    <property type="match status" value="1"/>
</dbReference>
<evidence type="ECO:0000256" key="2">
    <source>
        <dbReference type="ARBA" id="ARBA00022723"/>
    </source>
</evidence>